<sequence>MQKTFTVDVFNATTGQFDIGTVTLTPYHHQIGYYRDHRSQNYIVSLVDSKKLRQQIVVLPAAFFRILPELADDPIAGLAIITRKQLLSLGFVLTRGEVTFDAVS</sequence>
<protein>
    <submittedName>
        <fullName evidence="1">Uncharacterized protein</fullName>
    </submittedName>
</protein>
<dbReference type="Proteomes" id="UP000250369">
    <property type="component" value="Unassembled WGS sequence"/>
</dbReference>
<gene>
    <name evidence="1" type="ORF">DQG23_21220</name>
</gene>
<dbReference type="OrthoDB" id="2662425at2"/>
<organism evidence="1 2">
    <name type="scientific">Paenibacillus contaminans</name>
    <dbReference type="NCBI Taxonomy" id="450362"/>
    <lineage>
        <taxon>Bacteria</taxon>
        <taxon>Bacillati</taxon>
        <taxon>Bacillota</taxon>
        <taxon>Bacilli</taxon>
        <taxon>Bacillales</taxon>
        <taxon>Paenibacillaceae</taxon>
        <taxon>Paenibacillus</taxon>
    </lineage>
</organism>
<name>A0A329MIG7_9BACL</name>
<dbReference type="AlphaFoldDB" id="A0A329MIG7"/>
<accession>A0A329MIG7</accession>
<evidence type="ECO:0000313" key="2">
    <source>
        <dbReference type="Proteomes" id="UP000250369"/>
    </source>
</evidence>
<proteinExistence type="predicted"/>
<comment type="caution">
    <text evidence="1">The sequence shown here is derived from an EMBL/GenBank/DDBJ whole genome shotgun (WGS) entry which is preliminary data.</text>
</comment>
<dbReference type="EMBL" id="QMFB01000012">
    <property type="protein sequence ID" value="RAV19510.1"/>
    <property type="molecule type" value="Genomic_DNA"/>
</dbReference>
<keyword evidence="2" id="KW-1185">Reference proteome</keyword>
<reference evidence="1 2" key="1">
    <citation type="journal article" date="2009" name="Int. J. Syst. Evol. Microbiol.">
        <title>Paenibacillus contaminans sp. nov., isolated from a contaminated laboratory plate.</title>
        <authorList>
            <person name="Chou J.H."/>
            <person name="Lee J.H."/>
            <person name="Lin M.C."/>
            <person name="Chang P.S."/>
            <person name="Arun A.B."/>
            <person name="Young C.C."/>
            <person name="Chen W.M."/>
        </authorList>
    </citation>
    <scope>NUCLEOTIDE SEQUENCE [LARGE SCALE GENOMIC DNA]</scope>
    <source>
        <strain evidence="1 2">CKOBP-6</strain>
    </source>
</reference>
<dbReference type="RefSeq" id="WP_113032871.1">
    <property type="nucleotide sequence ID" value="NZ_QMFB01000012.1"/>
</dbReference>
<evidence type="ECO:0000313" key="1">
    <source>
        <dbReference type="EMBL" id="RAV19510.1"/>
    </source>
</evidence>